<keyword evidence="6 9" id="KW-1133">Transmembrane helix</keyword>
<dbReference type="Pfam" id="PF02416">
    <property type="entry name" value="TatA_B_E"/>
    <property type="match status" value="1"/>
</dbReference>
<comment type="subcellular location">
    <subcellularLocation>
        <location evidence="1 9">Cell membrane</location>
        <topology evidence="1 9">Single-pass membrane protein</topology>
    </subcellularLocation>
</comment>
<dbReference type="Gene3D" id="1.20.5.3310">
    <property type="match status" value="1"/>
</dbReference>
<keyword evidence="12" id="KW-1185">Reference proteome</keyword>
<name>A0A8T9STS3_9BACT</name>
<keyword evidence="8 9" id="KW-0472">Membrane</keyword>
<feature type="region of interest" description="Disordered" evidence="10">
    <location>
        <begin position="46"/>
        <end position="90"/>
    </location>
</feature>
<comment type="function">
    <text evidence="9">Part of the twin-arginine translocation (Tat) system that transports large folded proteins containing a characteristic twin-arginine motif in their signal peptide across membranes. TatA could form the protein-conducting channel of the Tat system.</text>
</comment>
<accession>A0A8T9STS3</accession>
<evidence type="ECO:0000256" key="1">
    <source>
        <dbReference type="ARBA" id="ARBA00004162"/>
    </source>
</evidence>
<reference evidence="11 12" key="1">
    <citation type="submission" date="2022-04" db="EMBL/GenBank/DDBJ databases">
        <title>Hymenobacter sp. isolated from the air.</title>
        <authorList>
            <person name="Won M."/>
            <person name="Lee C.-M."/>
            <person name="Woen H.-Y."/>
            <person name="Kwon S.-W."/>
        </authorList>
    </citation>
    <scope>NUCLEOTIDE SEQUENCE [LARGE SCALE GENOMIC DNA]</scope>
    <source>
        <strain evidence="12">5413 J-13</strain>
    </source>
</reference>
<proteinExistence type="inferred from homology"/>
<comment type="subunit">
    <text evidence="9">Forms a complex with TatC.</text>
</comment>
<keyword evidence="4 9" id="KW-0812">Transmembrane</keyword>
<dbReference type="AlphaFoldDB" id="A0A8T9STS3"/>
<dbReference type="EMBL" id="CP095053">
    <property type="protein sequence ID" value="UOR05225.1"/>
    <property type="molecule type" value="Genomic_DNA"/>
</dbReference>
<keyword evidence="7 9" id="KW-0811">Translocation</keyword>
<dbReference type="GO" id="GO:0043953">
    <property type="term" value="P:protein transport by the Tat complex"/>
    <property type="evidence" value="ECO:0007669"/>
    <property type="project" value="UniProtKB-UniRule"/>
</dbReference>
<dbReference type="InterPro" id="IPR003369">
    <property type="entry name" value="TatA/B/E"/>
</dbReference>
<sequence length="90" mass="10437">MLLTALFLAIAPRTIIFIVFVLVIFFGAKRIPELFRGLGQGVKEFKNATQEDRPEYRDQQPQQPQPTQQQYRDQPVPPANQPQNPTQPRY</sequence>
<evidence type="ECO:0000256" key="8">
    <source>
        <dbReference type="ARBA" id="ARBA00023136"/>
    </source>
</evidence>
<evidence type="ECO:0000256" key="10">
    <source>
        <dbReference type="SAM" id="MobiDB-lite"/>
    </source>
</evidence>
<evidence type="ECO:0000313" key="12">
    <source>
        <dbReference type="Proteomes" id="UP000829925"/>
    </source>
</evidence>
<feature type="compositionally biased region" description="Low complexity" evidence="10">
    <location>
        <begin position="59"/>
        <end position="74"/>
    </location>
</feature>
<dbReference type="Proteomes" id="UP000829925">
    <property type="component" value="Chromosome"/>
</dbReference>
<evidence type="ECO:0000313" key="11">
    <source>
        <dbReference type="EMBL" id="UOR05225.1"/>
    </source>
</evidence>
<dbReference type="RefSeq" id="WP_245093314.1">
    <property type="nucleotide sequence ID" value="NZ_CP095053.1"/>
</dbReference>
<keyword evidence="3 9" id="KW-1003">Cell membrane</keyword>
<dbReference type="PANTHER" id="PTHR42982:SF1">
    <property type="entry name" value="SEC-INDEPENDENT PROTEIN TRANSLOCASE PROTEIN TATA"/>
    <property type="match status" value="1"/>
</dbReference>
<evidence type="ECO:0000256" key="6">
    <source>
        <dbReference type="ARBA" id="ARBA00022989"/>
    </source>
</evidence>
<dbReference type="KEGG" id="haei:MUN82_20115"/>
<evidence type="ECO:0000256" key="2">
    <source>
        <dbReference type="ARBA" id="ARBA00022448"/>
    </source>
</evidence>
<dbReference type="GO" id="GO:0008320">
    <property type="term" value="F:protein transmembrane transporter activity"/>
    <property type="evidence" value="ECO:0007669"/>
    <property type="project" value="UniProtKB-UniRule"/>
</dbReference>
<keyword evidence="2 9" id="KW-0813">Transport</keyword>
<evidence type="ECO:0000256" key="9">
    <source>
        <dbReference type="HAMAP-Rule" id="MF_00236"/>
    </source>
</evidence>
<evidence type="ECO:0000256" key="7">
    <source>
        <dbReference type="ARBA" id="ARBA00023010"/>
    </source>
</evidence>
<dbReference type="InterPro" id="IPR006312">
    <property type="entry name" value="TatA/E"/>
</dbReference>
<evidence type="ECO:0000256" key="3">
    <source>
        <dbReference type="ARBA" id="ARBA00022475"/>
    </source>
</evidence>
<dbReference type="PANTHER" id="PTHR42982">
    <property type="entry name" value="SEC-INDEPENDENT PROTEIN TRANSLOCASE PROTEIN TATA"/>
    <property type="match status" value="1"/>
</dbReference>
<organism evidence="11 12">
    <name type="scientific">Hymenobacter aerilatus</name>
    <dbReference type="NCBI Taxonomy" id="2932251"/>
    <lineage>
        <taxon>Bacteria</taxon>
        <taxon>Pseudomonadati</taxon>
        <taxon>Bacteroidota</taxon>
        <taxon>Cytophagia</taxon>
        <taxon>Cytophagales</taxon>
        <taxon>Hymenobacteraceae</taxon>
        <taxon>Hymenobacter</taxon>
    </lineage>
</organism>
<dbReference type="HAMAP" id="MF_00236">
    <property type="entry name" value="TatA_E"/>
    <property type="match status" value="1"/>
</dbReference>
<feature type="transmembrane region" description="Helical" evidence="9">
    <location>
        <begin position="6"/>
        <end position="28"/>
    </location>
</feature>
<evidence type="ECO:0000256" key="5">
    <source>
        <dbReference type="ARBA" id="ARBA00022927"/>
    </source>
</evidence>
<protein>
    <recommendedName>
        <fullName evidence="9">Sec-independent protein translocase protein TatA</fullName>
    </recommendedName>
</protein>
<dbReference type="GO" id="GO:0033281">
    <property type="term" value="C:TAT protein transport complex"/>
    <property type="evidence" value="ECO:0007669"/>
    <property type="project" value="UniProtKB-UniRule"/>
</dbReference>
<gene>
    <name evidence="9" type="primary">tatA</name>
    <name evidence="11" type="ORF">MUN82_20115</name>
</gene>
<feature type="compositionally biased region" description="Basic and acidic residues" evidence="10">
    <location>
        <begin position="46"/>
        <end position="58"/>
    </location>
</feature>
<comment type="similarity">
    <text evidence="9">Belongs to the TatA/E family.</text>
</comment>
<keyword evidence="5 9" id="KW-0653">Protein transport</keyword>
<evidence type="ECO:0000256" key="4">
    <source>
        <dbReference type="ARBA" id="ARBA00022692"/>
    </source>
</evidence>
<feature type="compositionally biased region" description="Low complexity" evidence="10">
    <location>
        <begin position="81"/>
        <end position="90"/>
    </location>
</feature>